<feature type="compositionally biased region" description="Polar residues" evidence="1">
    <location>
        <begin position="27"/>
        <end position="41"/>
    </location>
</feature>
<reference evidence="2 3" key="1">
    <citation type="submission" date="2013-03" db="EMBL/GenBank/DDBJ databases">
        <title>The Genome Sequence of Capronia epimyces CBS 606.96.</title>
        <authorList>
            <consortium name="The Broad Institute Genomics Platform"/>
            <person name="Cuomo C."/>
            <person name="de Hoog S."/>
            <person name="Gorbushina A."/>
            <person name="Walker B."/>
            <person name="Young S.K."/>
            <person name="Zeng Q."/>
            <person name="Gargeya S."/>
            <person name="Fitzgerald M."/>
            <person name="Haas B."/>
            <person name="Abouelleil A."/>
            <person name="Allen A.W."/>
            <person name="Alvarado L."/>
            <person name="Arachchi H.M."/>
            <person name="Berlin A.M."/>
            <person name="Chapman S.B."/>
            <person name="Gainer-Dewar J."/>
            <person name="Goldberg J."/>
            <person name="Griggs A."/>
            <person name="Gujja S."/>
            <person name="Hansen M."/>
            <person name="Howarth C."/>
            <person name="Imamovic A."/>
            <person name="Ireland A."/>
            <person name="Larimer J."/>
            <person name="McCowan C."/>
            <person name="Murphy C."/>
            <person name="Pearson M."/>
            <person name="Poon T.W."/>
            <person name="Priest M."/>
            <person name="Roberts A."/>
            <person name="Saif S."/>
            <person name="Shea T."/>
            <person name="Sisk P."/>
            <person name="Sykes S."/>
            <person name="Wortman J."/>
            <person name="Nusbaum C."/>
            <person name="Birren B."/>
        </authorList>
    </citation>
    <scope>NUCLEOTIDE SEQUENCE [LARGE SCALE GENOMIC DNA]</scope>
    <source>
        <strain evidence="2 3">CBS 606.96</strain>
    </source>
</reference>
<dbReference type="AlphaFoldDB" id="W9YXH1"/>
<evidence type="ECO:0008006" key="4">
    <source>
        <dbReference type="Google" id="ProtNLM"/>
    </source>
</evidence>
<organism evidence="2 3">
    <name type="scientific">Capronia epimyces CBS 606.96</name>
    <dbReference type="NCBI Taxonomy" id="1182542"/>
    <lineage>
        <taxon>Eukaryota</taxon>
        <taxon>Fungi</taxon>
        <taxon>Dikarya</taxon>
        <taxon>Ascomycota</taxon>
        <taxon>Pezizomycotina</taxon>
        <taxon>Eurotiomycetes</taxon>
        <taxon>Chaetothyriomycetidae</taxon>
        <taxon>Chaetothyriales</taxon>
        <taxon>Herpotrichiellaceae</taxon>
        <taxon>Capronia</taxon>
    </lineage>
</organism>
<dbReference type="OrthoDB" id="10502231at2759"/>
<name>W9YXH1_9EURO</name>
<evidence type="ECO:0000256" key="1">
    <source>
        <dbReference type="SAM" id="MobiDB-lite"/>
    </source>
</evidence>
<dbReference type="EMBL" id="AMGY01000003">
    <property type="protein sequence ID" value="EXJ86994.1"/>
    <property type="molecule type" value="Genomic_DNA"/>
</dbReference>
<feature type="region of interest" description="Disordered" evidence="1">
    <location>
        <begin position="1"/>
        <end position="44"/>
    </location>
</feature>
<protein>
    <recommendedName>
        <fullName evidence="4">Tubby C-terminal domain-containing protein</fullName>
    </recommendedName>
</protein>
<accession>W9YXH1</accession>
<dbReference type="Proteomes" id="UP000019478">
    <property type="component" value="Unassembled WGS sequence"/>
</dbReference>
<comment type="caution">
    <text evidence="2">The sequence shown here is derived from an EMBL/GenBank/DDBJ whole genome shotgun (WGS) entry which is preliminary data.</text>
</comment>
<dbReference type="RefSeq" id="XP_007732273.1">
    <property type="nucleotide sequence ID" value="XM_007734083.1"/>
</dbReference>
<gene>
    <name evidence="2" type="ORF">A1O3_03951</name>
</gene>
<proteinExistence type="predicted"/>
<dbReference type="GeneID" id="19168073"/>
<sequence length="245" mass="27236">MDRRFMQDGKQRYDYRERNGLRDPPESQASPYSGSSNSANLEVQGFPSYPVQPYHTQVASRTFAVKHAKMAGKDLMVLDRTAGANTLSYTTTVSSHKPQLMVQRASTSPGEAETLVGMAAFYTLTSKIDVQIGGVGVTLQRHHHNTPTPHATFTYTSASHPQARRLKWRSKTSFEYLDFDCVSEQSGVVIARFLNTKWSMSKLGQLEILGQNLAHDEKLVDELVVLVLALVGFSQLEQARNSAVI</sequence>
<evidence type="ECO:0000313" key="2">
    <source>
        <dbReference type="EMBL" id="EXJ86994.1"/>
    </source>
</evidence>
<keyword evidence="3" id="KW-1185">Reference proteome</keyword>
<dbReference type="HOGENOM" id="CLU_1161000_0_0_1"/>
<feature type="compositionally biased region" description="Basic and acidic residues" evidence="1">
    <location>
        <begin position="1"/>
        <end position="25"/>
    </location>
</feature>
<evidence type="ECO:0000313" key="3">
    <source>
        <dbReference type="Proteomes" id="UP000019478"/>
    </source>
</evidence>
<dbReference type="eggNOG" id="ENOG502TDRU">
    <property type="taxonomic scope" value="Eukaryota"/>
</dbReference>